<proteinExistence type="predicted"/>
<evidence type="ECO:0000313" key="1">
    <source>
        <dbReference type="EMBL" id="MBW0470481.1"/>
    </source>
</evidence>
<reference evidence="1" key="1">
    <citation type="submission" date="2021-03" db="EMBL/GenBank/DDBJ databases">
        <title>Draft genome sequence of rust myrtle Austropuccinia psidii MF-1, a brazilian biotype.</title>
        <authorList>
            <person name="Quecine M.C."/>
            <person name="Pachon D.M.R."/>
            <person name="Bonatelli M.L."/>
            <person name="Correr F.H."/>
            <person name="Franceschini L.M."/>
            <person name="Leite T.F."/>
            <person name="Margarido G.R.A."/>
            <person name="Almeida C.A."/>
            <person name="Ferrarezi J.A."/>
            <person name="Labate C.A."/>
        </authorList>
    </citation>
    <scope>NUCLEOTIDE SEQUENCE</scope>
    <source>
        <strain evidence="1">MF-1</strain>
    </source>
</reference>
<accession>A0A9Q3BTB1</accession>
<comment type="caution">
    <text evidence="1">The sequence shown here is derived from an EMBL/GenBank/DDBJ whole genome shotgun (WGS) entry which is preliminary data.</text>
</comment>
<keyword evidence="2" id="KW-1185">Reference proteome</keyword>
<protein>
    <submittedName>
        <fullName evidence="1">Uncharacterized protein</fullName>
    </submittedName>
</protein>
<organism evidence="1 2">
    <name type="scientific">Austropuccinia psidii MF-1</name>
    <dbReference type="NCBI Taxonomy" id="1389203"/>
    <lineage>
        <taxon>Eukaryota</taxon>
        <taxon>Fungi</taxon>
        <taxon>Dikarya</taxon>
        <taxon>Basidiomycota</taxon>
        <taxon>Pucciniomycotina</taxon>
        <taxon>Pucciniomycetes</taxon>
        <taxon>Pucciniales</taxon>
        <taxon>Sphaerophragmiaceae</taxon>
        <taxon>Austropuccinia</taxon>
    </lineage>
</organism>
<evidence type="ECO:0000313" key="2">
    <source>
        <dbReference type="Proteomes" id="UP000765509"/>
    </source>
</evidence>
<dbReference type="Proteomes" id="UP000765509">
    <property type="component" value="Unassembled WGS sequence"/>
</dbReference>
<gene>
    <name evidence="1" type="ORF">O181_010196</name>
</gene>
<name>A0A9Q3BTB1_9BASI</name>
<dbReference type="AlphaFoldDB" id="A0A9Q3BTB1"/>
<sequence length="155" mass="18391">MKKPNRHKLTWQIAIQKYRCNMNIVNKAEIIHKNAYGLKRWEVYNTPDNPAYVPLEAEPQIPIDGIIRTDIWNELIEELRASYKQDKNFHVLTSFLDKDFKHTALVHSLGEILKNSYSEEIFHLFDSIIYQRTKHSCIARLCIRFLIKNYSSLMP</sequence>
<dbReference type="EMBL" id="AVOT02002467">
    <property type="protein sequence ID" value="MBW0470481.1"/>
    <property type="molecule type" value="Genomic_DNA"/>
</dbReference>